<gene>
    <name evidence="2" type="ORF">DHEL01_v210178</name>
</gene>
<protein>
    <submittedName>
        <fullName evidence="2">Uncharacterized protein</fullName>
    </submittedName>
</protein>
<dbReference type="InParanoid" id="A0A2P5HMF9"/>
<comment type="caution">
    <text evidence="2">The sequence shown here is derived from an EMBL/GenBank/DDBJ whole genome shotgun (WGS) entry which is preliminary data.</text>
</comment>
<organism evidence="2 3">
    <name type="scientific">Diaporthe helianthi</name>
    <dbReference type="NCBI Taxonomy" id="158607"/>
    <lineage>
        <taxon>Eukaryota</taxon>
        <taxon>Fungi</taxon>
        <taxon>Dikarya</taxon>
        <taxon>Ascomycota</taxon>
        <taxon>Pezizomycotina</taxon>
        <taxon>Sordariomycetes</taxon>
        <taxon>Sordariomycetidae</taxon>
        <taxon>Diaporthales</taxon>
        <taxon>Diaporthaceae</taxon>
        <taxon>Diaporthe</taxon>
    </lineage>
</organism>
<proteinExistence type="predicted"/>
<evidence type="ECO:0000313" key="3">
    <source>
        <dbReference type="Proteomes" id="UP000094444"/>
    </source>
</evidence>
<dbReference type="EMBL" id="MAVT02001268">
    <property type="protein sequence ID" value="POS71430.1"/>
    <property type="molecule type" value="Genomic_DNA"/>
</dbReference>
<dbReference type="Proteomes" id="UP000094444">
    <property type="component" value="Unassembled WGS sequence"/>
</dbReference>
<accession>A0A2P5HMF9</accession>
<dbReference type="AlphaFoldDB" id="A0A2P5HMF9"/>
<reference evidence="2" key="1">
    <citation type="submission" date="2017-09" db="EMBL/GenBank/DDBJ databases">
        <title>Polyketide synthases of a Diaporthe helianthi virulent isolate.</title>
        <authorList>
            <person name="Baroncelli R."/>
        </authorList>
    </citation>
    <scope>NUCLEOTIDE SEQUENCE [LARGE SCALE GENOMIC DNA]</scope>
    <source>
        <strain evidence="2">7/96</strain>
    </source>
</reference>
<evidence type="ECO:0000313" key="2">
    <source>
        <dbReference type="EMBL" id="POS71430.1"/>
    </source>
</evidence>
<name>A0A2P5HMF9_DIAHE</name>
<feature type="region of interest" description="Disordered" evidence="1">
    <location>
        <begin position="65"/>
        <end position="86"/>
    </location>
</feature>
<feature type="region of interest" description="Disordered" evidence="1">
    <location>
        <begin position="30"/>
        <end position="52"/>
    </location>
</feature>
<sequence length="86" mass="9939">MTNPVKTVWWETYQLWDEVLHQVGKAYYKARPPKRGSRSVTESRPALPRSQQMMDKVFAGGGSKLQTRQEHCDMPLVRQRSNALHG</sequence>
<evidence type="ECO:0000256" key="1">
    <source>
        <dbReference type="SAM" id="MobiDB-lite"/>
    </source>
</evidence>
<dbReference type="OrthoDB" id="5214527at2759"/>
<keyword evidence="3" id="KW-1185">Reference proteome</keyword>